<evidence type="ECO:0000256" key="1">
    <source>
        <dbReference type="SAM" id="MobiDB-lite"/>
    </source>
</evidence>
<dbReference type="Proteomes" id="UP001054837">
    <property type="component" value="Unassembled WGS sequence"/>
</dbReference>
<keyword evidence="3" id="KW-1185">Reference proteome</keyword>
<sequence>MYKSLQNSGRPAPPSLLASVSIRHQRSRANLSPKEQRDLSSASEPHLRYSPRKGYLSPFLPRCRAEGRKKYSATVNNSKNNSFQRGTSCWCSDTWKLHNHVCLFSFTPPLLNLLFPFGARVQENA</sequence>
<dbReference type="EMBL" id="BPLQ01012987">
    <property type="protein sequence ID" value="GIY69043.1"/>
    <property type="molecule type" value="Genomic_DNA"/>
</dbReference>
<gene>
    <name evidence="2" type="ORF">CDAR_209201</name>
</gene>
<proteinExistence type="predicted"/>
<dbReference type="AlphaFoldDB" id="A0AAV4VG90"/>
<evidence type="ECO:0000313" key="2">
    <source>
        <dbReference type="EMBL" id="GIY69043.1"/>
    </source>
</evidence>
<organism evidence="2 3">
    <name type="scientific">Caerostris darwini</name>
    <dbReference type="NCBI Taxonomy" id="1538125"/>
    <lineage>
        <taxon>Eukaryota</taxon>
        <taxon>Metazoa</taxon>
        <taxon>Ecdysozoa</taxon>
        <taxon>Arthropoda</taxon>
        <taxon>Chelicerata</taxon>
        <taxon>Arachnida</taxon>
        <taxon>Araneae</taxon>
        <taxon>Araneomorphae</taxon>
        <taxon>Entelegynae</taxon>
        <taxon>Araneoidea</taxon>
        <taxon>Araneidae</taxon>
        <taxon>Caerostris</taxon>
    </lineage>
</organism>
<name>A0AAV4VG90_9ARAC</name>
<reference evidence="2 3" key="1">
    <citation type="submission" date="2021-06" db="EMBL/GenBank/DDBJ databases">
        <title>Caerostris darwini draft genome.</title>
        <authorList>
            <person name="Kono N."/>
            <person name="Arakawa K."/>
        </authorList>
    </citation>
    <scope>NUCLEOTIDE SEQUENCE [LARGE SCALE GENOMIC DNA]</scope>
</reference>
<accession>A0AAV4VG90</accession>
<feature type="region of interest" description="Disordered" evidence="1">
    <location>
        <begin position="23"/>
        <end position="53"/>
    </location>
</feature>
<evidence type="ECO:0000313" key="3">
    <source>
        <dbReference type="Proteomes" id="UP001054837"/>
    </source>
</evidence>
<protein>
    <submittedName>
        <fullName evidence="2">Uncharacterized protein</fullName>
    </submittedName>
</protein>
<comment type="caution">
    <text evidence="2">The sequence shown here is derived from an EMBL/GenBank/DDBJ whole genome shotgun (WGS) entry which is preliminary data.</text>
</comment>